<feature type="transmembrane region" description="Helical" evidence="6">
    <location>
        <begin position="139"/>
        <end position="163"/>
    </location>
</feature>
<protein>
    <submittedName>
        <fullName evidence="7">AI-2E family transporter</fullName>
    </submittedName>
</protein>
<dbReference type="InterPro" id="IPR002549">
    <property type="entry name" value="AI-2E-like"/>
</dbReference>
<proteinExistence type="inferred from homology"/>
<evidence type="ECO:0000313" key="7">
    <source>
        <dbReference type="EMBL" id="MFD1696420.1"/>
    </source>
</evidence>
<gene>
    <name evidence="7" type="ORF">ACFSC7_12895</name>
</gene>
<dbReference type="PANTHER" id="PTHR21716">
    <property type="entry name" value="TRANSMEMBRANE PROTEIN"/>
    <property type="match status" value="1"/>
</dbReference>
<feature type="transmembrane region" description="Helical" evidence="6">
    <location>
        <begin position="229"/>
        <end position="257"/>
    </location>
</feature>
<dbReference type="Pfam" id="PF01594">
    <property type="entry name" value="AI-2E_transport"/>
    <property type="match status" value="1"/>
</dbReference>
<dbReference type="Proteomes" id="UP001597327">
    <property type="component" value="Unassembled WGS sequence"/>
</dbReference>
<evidence type="ECO:0000313" key="8">
    <source>
        <dbReference type="Proteomes" id="UP001597327"/>
    </source>
</evidence>
<feature type="transmembrane region" description="Helical" evidence="6">
    <location>
        <begin position="5"/>
        <end position="23"/>
    </location>
</feature>
<comment type="caution">
    <text evidence="7">The sequence shown here is derived from an EMBL/GenBank/DDBJ whole genome shotgun (WGS) entry which is preliminary data.</text>
</comment>
<name>A0ABW4JW91_9HYPH</name>
<evidence type="ECO:0000256" key="3">
    <source>
        <dbReference type="ARBA" id="ARBA00022692"/>
    </source>
</evidence>
<dbReference type="RefSeq" id="WP_149892703.1">
    <property type="nucleotide sequence ID" value="NZ_JBHUFA010000004.1"/>
</dbReference>
<organism evidence="7 8">
    <name type="scientific">Roseibium aestuarii</name>
    <dbReference type="NCBI Taxonomy" id="2600299"/>
    <lineage>
        <taxon>Bacteria</taxon>
        <taxon>Pseudomonadati</taxon>
        <taxon>Pseudomonadota</taxon>
        <taxon>Alphaproteobacteria</taxon>
        <taxon>Hyphomicrobiales</taxon>
        <taxon>Stappiaceae</taxon>
        <taxon>Roseibium</taxon>
    </lineage>
</organism>
<dbReference type="EMBL" id="JBHUFA010000004">
    <property type="protein sequence ID" value="MFD1696420.1"/>
    <property type="molecule type" value="Genomic_DNA"/>
</dbReference>
<evidence type="ECO:0000256" key="1">
    <source>
        <dbReference type="ARBA" id="ARBA00004141"/>
    </source>
</evidence>
<sequence length="350" mass="37272">MRASLLGITLGVLLVCLVGWLLVIGRALLLPFVIALIIWYLINALAHAFCLVSLGGLRVPRWLAVVLSLVCIFIGTALVINLVTANLTQLAADAPVYQARLETLLRDLVARLTPEGASDFTLNIRDFLPADLLPRMVTAGASVITTLAGSGALVAIYVIFLLLEQSTFDGKLRRLFRDPQRTASVLAIRDEISRSILHYVGIKTIVSAATGTLTGLILVAAGLPYAPLFGFIAFVLNYIPTIGSLVAVIFPALLALVSYDSLGPFLAITFGLGAIQFTLGNLVEPRLMGSNLNLSPLVILLSLTFWGALWGTVGMIVCVPLTIVALIVCSRFEATLPLAVLLSARGNVAD</sequence>
<keyword evidence="3 6" id="KW-0812">Transmembrane</keyword>
<feature type="transmembrane region" description="Helical" evidence="6">
    <location>
        <begin position="196"/>
        <end position="223"/>
    </location>
</feature>
<feature type="transmembrane region" description="Helical" evidence="6">
    <location>
        <begin position="264"/>
        <end position="283"/>
    </location>
</feature>
<keyword evidence="8" id="KW-1185">Reference proteome</keyword>
<feature type="transmembrane region" description="Helical" evidence="6">
    <location>
        <begin position="29"/>
        <end position="50"/>
    </location>
</feature>
<evidence type="ECO:0000256" key="5">
    <source>
        <dbReference type="ARBA" id="ARBA00023136"/>
    </source>
</evidence>
<dbReference type="PANTHER" id="PTHR21716:SF64">
    <property type="entry name" value="AI-2 TRANSPORT PROTEIN TQSA"/>
    <property type="match status" value="1"/>
</dbReference>
<keyword evidence="5 6" id="KW-0472">Membrane</keyword>
<comment type="similarity">
    <text evidence="2">Belongs to the autoinducer-2 exporter (AI-2E) (TC 2.A.86) family.</text>
</comment>
<evidence type="ECO:0000256" key="4">
    <source>
        <dbReference type="ARBA" id="ARBA00022989"/>
    </source>
</evidence>
<reference evidence="8" key="1">
    <citation type="journal article" date="2019" name="Int. J. Syst. Evol. Microbiol.">
        <title>The Global Catalogue of Microorganisms (GCM) 10K type strain sequencing project: providing services to taxonomists for standard genome sequencing and annotation.</title>
        <authorList>
            <consortium name="The Broad Institute Genomics Platform"/>
            <consortium name="The Broad Institute Genome Sequencing Center for Infectious Disease"/>
            <person name="Wu L."/>
            <person name="Ma J."/>
        </authorList>
    </citation>
    <scope>NUCLEOTIDE SEQUENCE [LARGE SCALE GENOMIC DNA]</scope>
    <source>
        <strain evidence="8">JCM 3369</strain>
    </source>
</reference>
<comment type="subcellular location">
    <subcellularLocation>
        <location evidence="1">Membrane</location>
        <topology evidence="1">Multi-pass membrane protein</topology>
    </subcellularLocation>
</comment>
<feature type="transmembrane region" description="Helical" evidence="6">
    <location>
        <begin position="303"/>
        <end position="328"/>
    </location>
</feature>
<accession>A0ABW4JW91</accession>
<evidence type="ECO:0000256" key="2">
    <source>
        <dbReference type="ARBA" id="ARBA00009773"/>
    </source>
</evidence>
<feature type="transmembrane region" description="Helical" evidence="6">
    <location>
        <begin position="62"/>
        <end position="83"/>
    </location>
</feature>
<evidence type="ECO:0000256" key="6">
    <source>
        <dbReference type="SAM" id="Phobius"/>
    </source>
</evidence>
<keyword evidence="4 6" id="KW-1133">Transmembrane helix</keyword>